<name>A0A8W8NLU7_MAGGI</name>
<dbReference type="Proteomes" id="UP000005408">
    <property type="component" value="Unassembled WGS sequence"/>
</dbReference>
<reference evidence="1" key="1">
    <citation type="submission" date="2022-08" db="UniProtKB">
        <authorList>
            <consortium name="EnsemblMetazoa"/>
        </authorList>
    </citation>
    <scope>IDENTIFICATION</scope>
    <source>
        <strain evidence="1">05x7-T-G4-1.051#20</strain>
    </source>
</reference>
<accession>A0A8W8NLU7</accession>
<dbReference type="EnsemblMetazoa" id="G6426.1">
    <property type="protein sequence ID" value="G6426.1:cds"/>
    <property type="gene ID" value="G6426"/>
</dbReference>
<keyword evidence="2" id="KW-1185">Reference proteome</keyword>
<protein>
    <submittedName>
        <fullName evidence="1">Uncharacterized protein</fullName>
    </submittedName>
</protein>
<evidence type="ECO:0000313" key="2">
    <source>
        <dbReference type="Proteomes" id="UP000005408"/>
    </source>
</evidence>
<proteinExistence type="predicted"/>
<dbReference type="AlphaFoldDB" id="A0A8W8NLU7"/>
<organism evidence="1 2">
    <name type="scientific">Magallana gigas</name>
    <name type="common">Pacific oyster</name>
    <name type="synonym">Crassostrea gigas</name>
    <dbReference type="NCBI Taxonomy" id="29159"/>
    <lineage>
        <taxon>Eukaryota</taxon>
        <taxon>Metazoa</taxon>
        <taxon>Spiralia</taxon>
        <taxon>Lophotrochozoa</taxon>
        <taxon>Mollusca</taxon>
        <taxon>Bivalvia</taxon>
        <taxon>Autobranchia</taxon>
        <taxon>Pteriomorphia</taxon>
        <taxon>Ostreida</taxon>
        <taxon>Ostreoidea</taxon>
        <taxon>Ostreidae</taxon>
        <taxon>Magallana</taxon>
    </lineage>
</organism>
<evidence type="ECO:0000313" key="1">
    <source>
        <dbReference type="EnsemblMetazoa" id="G6426.1:cds"/>
    </source>
</evidence>
<sequence length="99" mass="11602">MCVTCAMRKRLKWTQNLTITNLGSFKARVNHSERKIKKHRNNIGNHEIDDDQPLDRFGTSGHETCNEYNHIQFPKAAMVDFCSDEYSTTKDQNLLHNRH</sequence>